<dbReference type="AlphaFoldDB" id="A0A517XR81"/>
<feature type="domain" description="Pyrrolo-quinoline quinone repeat" evidence="2">
    <location>
        <begin position="311"/>
        <end position="392"/>
    </location>
</feature>
<dbReference type="Gene3D" id="2.130.10.10">
    <property type="entry name" value="YVTN repeat-like/Quinoprotein amine dehydrogenase"/>
    <property type="match status" value="1"/>
</dbReference>
<name>A0A517XR81_9BACT</name>
<dbReference type="InterPro" id="IPR018391">
    <property type="entry name" value="PQQ_b-propeller_rpt"/>
</dbReference>
<gene>
    <name evidence="3" type="ORF">ETAA1_19540</name>
</gene>
<dbReference type="Pfam" id="PF13360">
    <property type="entry name" value="PQQ_2"/>
    <property type="match status" value="2"/>
</dbReference>
<organism evidence="3 4">
    <name type="scientific">Urbifossiella limnaea</name>
    <dbReference type="NCBI Taxonomy" id="2528023"/>
    <lineage>
        <taxon>Bacteria</taxon>
        <taxon>Pseudomonadati</taxon>
        <taxon>Planctomycetota</taxon>
        <taxon>Planctomycetia</taxon>
        <taxon>Gemmatales</taxon>
        <taxon>Gemmataceae</taxon>
        <taxon>Urbifossiella</taxon>
    </lineage>
</organism>
<dbReference type="InterPro" id="IPR011047">
    <property type="entry name" value="Quinoprotein_ADH-like_sf"/>
</dbReference>
<evidence type="ECO:0000259" key="2">
    <source>
        <dbReference type="Pfam" id="PF13360"/>
    </source>
</evidence>
<dbReference type="InterPro" id="IPR002372">
    <property type="entry name" value="PQQ_rpt_dom"/>
</dbReference>
<sequence precursor="true">MKHLGFALLALAAAGSPAAARDWIHWRGPEQNGVSRETNLPGSFDPKLGAKGNVVWRQPFGGRSAPLVMAGKLYIIQGVGEGLHEGEQVVCFDEKTGAKQWAFRVNVFHTDIVSSRLGWTTLTADPATKTVYAHTTAGLVLALDPDGKLLWQRSLTEEFGRISGYGGRIVTPVFDSGLCVVGMVNSAWGDMAKGSNRFVALDGKSGEVAWWGDTPGAIKGTYYSSPVVAVIGGQRLLISGGADGALHAFKIRTGERVWSYRFGAGVINGSPVVDGNLVYCNHGEENPEGGAIGRVICVDASQLDAKTKAPKLVWEFKRSNRFGLASGALAGGKLYLPDDSGELFCFNAKTGKVDWKYRYASEVRGAPLVADDKLYLFDVKGRLLIVPNKNGEEPNPDDVFEYKFRDPKGLLNETNGTAIAVNNRIYFTTRTDLFCLGVPDAKDACGKYKEFAAETPADPAGKAVGLRLFPADVTLNAGGKVVFSATPVDANGRAVKAAGTVELSLPLPAKTPTGAQPPALKGKADGLTVTVEPVSSQQGYVEAKLGDLVGKARVRVAATTMYKQDFDKVPEGAVPGGWVNTQAKFAVKKLPDGTIVLSKVNTDSRPPFARANAYITGPNAANYTITSDVYATEVRGRMPDIGVVNSRYTLILDGKPDDEKKSRQLRLVSWEARPRVNLATNFDWQPGTWYTMKMSAEPQPGGKVTVRGKVWKRGETEPTAWQFEFADPAGNATGAAALYGYVSDPQITAERPGADIFYDNVTVTPNGK</sequence>
<accession>A0A517XR81</accession>
<dbReference type="RefSeq" id="WP_145236845.1">
    <property type="nucleotide sequence ID" value="NZ_CP036273.1"/>
</dbReference>
<dbReference type="Proteomes" id="UP000319576">
    <property type="component" value="Chromosome"/>
</dbReference>
<evidence type="ECO:0000256" key="1">
    <source>
        <dbReference type="SAM" id="SignalP"/>
    </source>
</evidence>
<protein>
    <submittedName>
        <fullName evidence="3">Outer membrane biogenesis protein BamB</fullName>
    </submittedName>
</protein>
<dbReference type="Gene3D" id="2.40.10.480">
    <property type="match status" value="1"/>
</dbReference>
<feature type="signal peptide" evidence="1">
    <location>
        <begin position="1"/>
        <end position="20"/>
    </location>
</feature>
<feature type="domain" description="Pyrrolo-quinoline quinone repeat" evidence="2">
    <location>
        <begin position="50"/>
        <end position="195"/>
    </location>
</feature>
<dbReference type="PANTHER" id="PTHR34512">
    <property type="entry name" value="CELL SURFACE PROTEIN"/>
    <property type="match status" value="1"/>
</dbReference>
<dbReference type="OrthoDB" id="244732at2"/>
<reference evidence="3 4" key="1">
    <citation type="submission" date="2019-02" db="EMBL/GenBank/DDBJ databases">
        <title>Deep-cultivation of Planctomycetes and their phenomic and genomic characterization uncovers novel biology.</title>
        <authorList>
            <person name="Wiegand S."/>
            <person name="Jogler M."/>
            <person name="Boedeker C."/>
            <person name="Pinto D."/>
            <person name="Vollmers J."/>
            <person name="Rivas-Marin E."/>
            <person name="Kohn T."/>
            <person name="Peeters S.H."/>
            <person name="Heuer A."/>
            <person name="Rast P."/>
            <person name="Oberbeckmann S."/>
            <person name="Bunk B."/>
            <person name="Jeske O."/>
            <person name="Meyerdierks A."/>
            <person name="Storesund J.E."/>
            <person name="Kallscheuer N."/>
            <person name="Luecker S."/>
            <person name="Lage O.M."/>
            <person name="Pohl T."/>
            <person name="Merkel B.J."/>
            <person name="Hornburger P."/>
            <person name="Mueller R.-W."/>
            <person name="Bruemmer F."/>
            <person name="Labrenz M."/>
            <person name="Spormann A.M."/>
            <person name="Op den Camp H."/>
            <person name="Overmann J."/>
            <person name="Amann R."/>
            <person name="Jetten M.S.M."/>
            <person name="Mascher T."/>
            <person name="Medema M.H."/>
            <person name="Devos D.P."/>
            <person name="Kaster A.-K."/>
            <person name="Ovreas L."/>
            <person name="Rohde M."/>
            <person name="Galperin M.Y."/>
            <person name="Jogler C."/>
        </authorList>
    </citation>
    <scope>NUCLEOTIDE SEQUENCE [LARGE SCALE GENOMIC DNA]</scope>
    <source>
        <strain evidence="3 4">ETA_A1</strain>
    </source>
</reference>
<dbReference type="KEGG" id="uli:ETAA1_19540"/>
<evidence type="ECO:0000313" key="4">
    <source>
        <dbReference type="Proteomes" id="UP000319576"/>
    </source>
</evidence>
<dbReference type="SMART" id="SM00564">
    <property type="entry name" value="PQQ"/>
    <property type="match status" value="5"/>
</dbReference>
<dbReference type="PANTHER" id="PTHR34512:SF30">
    <property type="entry name" value="OUTER MEMBRANE PROTEIN ASSEMBLY FACTOR BAMB"/>
    <property type="match status" value="1"/>
</dbReference>
<dbReference type="SUPFAM" id="SSF50998">
    <property type="entry name" value="Quinoprotein alcohol dehydrogenase-like"/>
    <property type="match status" value="1"/>
</dbReference>
<feature type="chain" id="PRO_5021758382" evidence="1">
    <location>
        <begin position="21"/>
        <end position="768"/>
    </location>
</feature>
<evidence type="ECO:0000313" key="3">
    <source>
        <dbReference type="EMBL" id="QDU20011.1"/>
    </source>
</evidence>
<keyword evidence="4" id="KW-1185">Reference proteome</keyword>
<dbReference type="InterPro" id="IPR015943">
    <property type="entry name" value="WD40/YVTN_repeat-like_dom_sf"/>
</dbReference>
<dbReference type="EMBL" id="CP036273">
    <property type="protein sequence ID" value="QDU20011.1"/>
    <property type="molecule type" value="Genomic_DNA"/>
</dbReference>
<keyword evidence="1" id="KW-0732">Signal</keyword>
<proteinExistence type="predicted"/>